<evidence type="ECO:0000313" key="2">
    <source>
        <dbReference type="Proteomes" id="UP000076096"/>
    </source>
</evidence>
<accession>A0A143C1Q1</accession>
<protein>
    <submittedName>
        <fullName evidence="1">Uncharacterized protein</fullName>
    </submittedName>
</protein>
<reference evidence="2" key="1">
    <citation type="submission" date="2016-04" db="EMBL/GenBank/DDBJ databases">
        <authorList>
            <person name="Zhang B."/>
        </authorList>
    </citation>
    <scope>NUCLEOTIDE SEQUENCE [LARGE SCALE GENOMIC DNA]</scope>
    <source>
        <strain evidence="2">S10</strain>
    </source>
</reference>
<dbReference type="KEGG" id="stsi:A4E84_19060"/>
<sequence length="104" mass="11026">MSGCAGGQRGLFSRRLLSQGSPPQACPLCGIEGVGETVEAVGKFPEPIRVCREGVREAAQVVGTMRMPVAIHLDVHEGDMTGWALGEGALFEARAQNHRRAAAR</sequence>
<dbReference type="AlphaFoldDB" id="A0A143C1Q1"/>
<organism evidence="1 2">
    <name type="scientific">Streptomyces qaidamensis</name>
    <dbReference type="NCBI Taxonomy" id="1783515"/>
    <lineage>
        <taxon>Bacteria</taxon>
        <taxon>Bacillati</taxon>
        <taxon>Actinomycetota</taxon>
        <taxon>Actinomycetes</taxon>
        <taxon>Kitasatosporales</taxon>
        <taxon>Streptomycetaceae</taxon>
        <taxon>Streptomyces</taxon>
        <taxon>Streptomyces aurantiacus group</taxon>
    </lineage>
</organism>
<proteinExistence type="predicted"/>
<dbReference type="EMBL" id="CP015098">
    <property type="protein sequence ID" value="AMW11417.1"/>
    <property type="molecule type" value="Genomic_DNA"/>
</dbReference>
<name>A0A143C1Q1_9ACTN</name>
<evidence type="ECO:0000313" key="1">
    <source>
        <dbReference type="EMBL" id="AMW11417.1"/>
    </source>
</evidence>
<dbReference type="Proteomes" id="UP000076096">
    <property type="component" value="Chromosome"/>
</dbReference>
<keyword evidence="2" id="KW-1185">Reference proteome</keyword>
<gene>
    <name evidence="1" type="ORF">A4E84_19060</name>
</gene>